<dbReference type="AlphaFoldDB" id="A0A0F9L7H4"/>
<comment type="caution">
    <text evidence="1">The sequence shown here is derived from an EMBL/GenBank/DDBJ whole genome shotgun (WGS) entry which is preliminary data.</text>
</comment>
<accession>A0A0F9L7H4</accession>
<organism evidence="1">
    <name type="scientific">marine sediment metagenome</name>
    <dbReference type="NCBI Taxonomy" id="412755"/>
    <lineage>
        <taxon>unclassified sequences</taxon>
        <taxon>metagenomes</taxon>
        <taxon>ecological metagenomes</taxon>
    </lineage>
</organism>
<evidence type="ECO:0000313" key="1">
    <source>
        <dbReference type="EMBL" id="KKM89443.1"/>
    </source>
</evidence>
<proteinExistence type="predicted"/>
<name>A0A0F9L7H4_9ZZZZ</name>
<gene>
    <name evidence="1" type="ORF">LCGC14_1248620</name>
</gene>
<sequence>MFSKIRKTIRYRKVQLQIRFHNWRCNRLMTDRTKRLETAHIGWMSLRTGISGNDTALTDSTKEYSDVPSHKYDVPRGMNSIELRVLASIASIGATIKIYAARKLGDIALVCSLAVTTGTQETTIDGVTYYYVDTIVVTSSWMKDIKTADIAGNNGMSRAGFDIMGYDEVFALLSGYGSGTWRVDITGF</sequence>
<reference evidence="1" key="1">
    <citation type="journal article" date="2015" name="Nature">
        <title>Complex archaea that bridge the gap between prokaryotes and eukaryotes.</title>
        <authorList>
            <person name="Spang A."/>
            <person name="Saw J.H."/>
            <person name="Jorgensen S.L."/>
            <person name="Zaremba-Niedzwiedzka K."/>
            <person name="Martijn J."/>
            <person name="Lind A.E."/>
            <person name="van Eijk R."/>
            <person name="Schleper C."/>
            <person name="Guy L."/>
            <person name="Ettema T.J."/>
        </authorList>
    </citation>
    <scope>NUCLEOTIDE SEQUENCE</scope>
</reference>
<protein>
    <submittedName>
        <fullName evidence="1">Uncharacterized protein</fullName>
    </submittedName>
</protein>
<dbReference type="EMBL" id="LAZR01006816">
    <property type="protein sequence ID" value="KKM89443.1"/>
    <property type="molecule type" value="Genomic_DNA"/>
</dbReference>